<organism evidence="2 3">
    <name type="scientific">Phaeodactylibacter luteus</name>
    <dbReference type="NCBI Taxonomy" id="1564516"/>
    <lineage>
        <taxon>Bacteria</taxon>
        <taxon>Pseudomonadati</taxon>
        <taxon>Bacteroidota</taxon>
        <taxon>Saprospiria</taxon>
        <taxon>Saprospirales</taxon>
        <taxon>Haliscomenobacteraceae</taxon>
        <taxon>Phaeodactylibacter</taxon>
    </lineage>
</organism>
<dbReference type="RefSeq" id="WP_147169203.1">
    <property type="nucleotide sequence ID" value="NZ_VOOR01000060.1"/>
</dbReference>
<comment type="caution">
    <text evidence="2">The sequence shown here is derived from an EMBL/GenBank/DDBJ whole genome shotgun (WGS) entry which is preliminary data.</text>
</comment>
<dbReference type="OrthoDB" id="1490291at2"/>
<evidence type="ECO:0000259" key="1">
    <source>
        <dbReference type="Pfam" id="PF01370"/>
    </source>
</evidence>
<accession>A0A5C6RG66</accession>
<dbReference type="Pfam" id="PF01370">
    <property type="entry name" value="Epimerase"/>
    <property type="match status" value="1"/>
</dbReference>
<evidence type="ECO:0000313" key="2">
    <source>
        <dbReference type="EMBL" id="TXB61428.1"/>
    </source>
</evidence>
<gene>
    <name evidence="2" type="ORF">FRY97_19235</name>
</gene>
<feature type="domain" description="NAD-dependent epimerase/dehydratase" evidence="1">
    <location>
        <begin position="3"/>
        <end position="219"/>
    </location>
</feature>
<dbReference type="Proteomes" id="UP000321580">
    <property type="component" value="Unassembled WGS sequence"/>
</dbReference>
<dbReference type="PANTHER" id="PTHR43245">
    <property type="entry name" value="BIFUNCTIONAL POLYMYXIN RESISTANCE PROTEIN ARNA"/>
    <property type="match status" value="1"/>
</dbReference>
<dbReference type="Gene3D" id="3.40.50.720">
    <property type="entry name" value="NAD(P)-binding Rossmann-like Domain"/>
    <property type="match status" value="1"/>
</dbReference>
<name>A0A5C6RG66_9BACT</name>
<sequence>MKIIITGSTGSLGAYLTRYFAAAGHHVIACGRAAVPPAALTACAEYLQADITAPFELPDADVCIHTAARSDDKGEWEDFQMANVVGTRHVLRAAAQCGTFIHISTSAVYLPQDKLISEDIAGQQAGQALSFYGASKLASEKVVQEQASQRQCFILRPRALYGQGDKKILPRMLRLVHGRHLYRPGHLQVNVSMTHYQNLAEAICACLQSGLTGVRTYNVSDRRPYVLLDVVRAIVNGVYGRPLPERHIPAFLLKGLGYLHIGGMTPLLVRALTQDMVLDTRLIERELQFRPSRSFEEALPGIADWALKVGGPGRVKEGSAALAWEV</sequence>
<reference evidence="2 3" key="1">
    <citation type="submission" date="2019-08" db="EMBL/GenBank/DDBJ databases">
        <title>Genome of Phaeodactylibacter luteus.</title>
        <authorList>
            <person name="Bowman J.P."/>
        </authorList>
    </citation>
    <scope>NUCLEOTIDE SEQUENCE [LARGE SCALE GENOMIC DNA]</scope>
    <source>
        <strain evidence="2 3">KCTC 42180</strain>
    </source>
</reference>
<keyword evidence="3" id="KW-1185">Reference proteome</keyword>
<dbReference type="InterPro" id="IPR050177">
    <property type="entry name" value="Lipid_A_modif_metabolic_enz"/>
</dbReference>
<dbReference type="InterPro" id="IPR036291">
    <property type="entry name" value="NAD(P)-bd_dom_sf"/>
</dbReference>
<dbReference type="InterPro" id="IPR001509">
    <property type="entry name" value="Epimerase_deHydtase"/>
</dbReference>
<proteinExistence type="predicted"/>
<dbReference type="EMBL" id="VOOR01000060">
    <property type="protein sequence ID" value="TXB61428.1"/>
    <property type="molecule type" value="Genomic_DNA"/>
</dbReference>
<protein>
    <submittedName>
        <fullName evidence="2">NAD(P)-dependent oxidoreductase</fullName>
    </submittedName>
</protein>
<dbReference type="PANTHER" id="PTHR43245:SF52">
    <property type="entry name" value="NAD-DEPENDENT EPIMERASE_DEHYDRATASE"/>
    <property type="match status" value="1"/>
</dbReference>
<dbReference type="SUPFAM" id="SSF51735">
    <property type="entry name" value="NAD(P)-binding Rossmann-fold domains"/>
    <property type="match status" value="1"/>
</dbReference>
<evidence type="ECO:0000313" key="3">
    <source>
        <dbReference type="Proteomes" id="UP000321580"/>
    </source>
</evidence>
<dbReference type="AlphaFoldDB" id="A0A5C6RG66"/>